<dbReference type="KEGG" id="hmi:soil367_01315"/>
<gene>
    <name evidence="1" type="ORF">soil367_01315</name>
</gene>
<name>A0A4P7XKK4_9ALTE</name>
<dbReference type="AlphaFoldDB" id="A0A4P7XKK4"/>
<sequence>MYKTTGAVVKNYANDHAMPYLLESKDLAMACAMAEATAPLMMSFGRVNSEPDQLGVMLNLSAGGCEDERAWDNELAYLRAIGEQNGRAAQDAQIAQKRHQLRAAERYLRSWEHLTAHYGDPGEGECPSFDTSQDEFIYMAGLLSGLQALNNEIQSSVSVGVPKNVGSKVSRATQCLDDDKWWGAPSAIRATVWAMIPGAEPEGEDPFQYLERADQKGEQAGVRIAHVFHAMAALNAGDTEKVKAIIKAHAESISNTPSNEEWRMVDEMATRNILAISDRLWTQNQGHRTPIGGLGTFWDDERSESVGEDLDLEGIL</sequence>
<evidence type="ECO:0000313" key="1">
    <source>
        <dbReference type="EMBL" id="QCF27756.1"/>
    </source>
</evidence>
<dbReference type="Proteomes" id="UP000298049">
    <property type="component" value="Chromosome"/>
</dbReference>
<protein>
    <submittedName>
        <fullName evidence="1">Uncharacterized protein</fullName>
    </submittedName>
</protein>
<dbReference type="EMBL" id="CP031093">
    <property type="protein sequence ID" value="QCF27756.1"/>
    <property type="molecule type" value="Genomic_DNA"/>
</dbReference>
<evidence type="ECO:0000313" key="2">
    <source>
        <dbReference type="Proteomes" id="UP000298049"/>
    </source>
</evidence>
<reference evidence="1 2" key="1">
    <citation type="submission" date="2018-07" db="EMBL/GenBank/DDBJ databases">
        <title>Marsedoiliclastica nanhaica gen. nov. sp. nov., a novel marine hydrocarbonoclastic bacterium isolated from an in-situ enriched hydrocarbon-degrading consortium in deep-sea sediment.</title>
        <authorList>
            <person name="Dong C."/>
            <person name="Ma T."/>
            <person name="Liu R."/>
            <person name="Shao Z."/>
        </authorList>
    </citation>
    <scope>NUCLEOTIDE SEQUENCE [LARGE SCALE GENOMIC DNA]</scope>
    <source>
        <strain evidence="2">soil36-7</strain>
    </source>
</reference>
<keyword evidence="2" id="KW-1185">Reference proteome</keyword>
<dbReference type="OrthoDB" id="318536at2"/>
<organism evidence="1 2">
    <name type="scientific">Hydrocarboniclastica marina</name>
    <dbReference type="NCBI Taxonomy" id="2259620"/>
    <lineage>
        <taxon>Bacteria</taxon>
        <taxon>Pseudomonadati</taxon>
        <taxon>Pseudomonadota</taxon>
        <taxon>Gammaproteobacteria</taxon>
        <taxon>Alteromonadales</taxon>
        <taxon>Alteromonadaceae</taxon>
        <taxon>Hydrocarboniclastica</taxon>
    </lineage>
</organism>
<accession>A0A4P7XKK4</accession>
<proteinExistence type="predicted"/>